<sequence>MACFEQWKQVIAMVGASFCLAVVNILLKKVLSGGLDHLLIIFYRQIISTIFLSPIAYFWERKSRPKPTIGILCDHFLSALIGVTLTQYLFLLGLKFTSATFSCAFINMVPVITFIMAMPFGLEKVNLKHKSGRAKVFGALVSVGGALLLTLYKGIPLRDLPTPLEDPTTGGTKRWGTGTLLLTGGSIMWSSWFLIQAKIGKTYPCQYSSTAMISFFSTIQSALLYVAIHRNTSAWLIKGSLEILTVLFAGMVGSGLCYVIMSWCVKERGPVFTSAFSPLIQIFVAAFDITFLHEQIHLGSVLGSVLVVAGMYILLWGKINEAVLCNAIKPVTDPAMTAAEEI</sequence>
<feature type="transmembrane region" description="Helical" evidence="6">
    <location>
        <begin position="39"/>
        <end position="59"/>
    </location>
</feature>
<feature type="transmembrane region" description="Helical" evidence="6">
    <location>
        <begin position="7"/>
        <end position="27"/>
    </location>
</feature>
<feature type="transmembrane region" description="Helical" evidence="6">
    <location>
        <begin position="207"/>
        <end position="228"/>
    </location>
</feature>
<evidence type="ECO:0000313" key="8">
    <source>
        <dbReference type="EMBL" id="WOG83085.1"/>
    </source>
</evidence>
<dbReference type="KEGG" id="dcr:108196145"/>
<dbReference type="InterPro" id="IPR000620">
    <property type="entry name" value="EamA_dom"/>
</dbReference>
<dbReference type="Proteomes" id="UP000077755">
    <property type="component" value="Chromosome 1"/>
</dbReference>
<evidence type="ECO:0000313" key="9">
    <source>
        <dbReference type="Proteomes" id="UP000077755"/>
    </source>
</evidence>
<reference evidence="8" key="1">
    <citation type="journal article" date="2016" name="Nat. Genet.">
        <title>A high-quality carrot genome assembly provides new insights into carotenoid accumulation and asterid genome evolution.</title>
        <authorList>
            <person name="Iorizzo M."/>
            <person name="Ellison S."/>
            <person name="Senalik D."/>
            <person name="Zeng P."/>
            <person name="Satapoomin P."/>
            <person name="Huang J."/>
            <person name="Bowman M."/>
            <person name="Iovene M."/>
            <person name="Sanseverino W."/>
            <person name="Cavagnaro P."/>
            <person name="Yildiz M."/>
            <person name="Macko-Podgorni A."/>
            <person name="Moranska E."/>
            <person name="Grzebelus E."/>
            <person name="Grzebelus D."/>
            <person name="Ashrafi H."/>
            <person name="Zheng Z."/>
            <person name="Cheng S."/>
            <person name="Spooner D."/>
            <person name="Van Deynze A."/>
            <person name="Simon P."/>
        </authorList>
    </citation>
    <scope>NUCLEOTIDE SEQUENCE</scope>
    <source>
        <tissue evidence="8">Leaf</tissue>
    </source>
</reference>
<feature type="transmembrane region" description="Helical" evidence="6">
    <location>
        <begin position="271"/>
        <end position="292"/>
    </location>
</feature>
<dbReference type="Pfam" id="PF00892">
    <property type="entry name" value="EamA"/>
    <property type="match status" value="2"/>
</dbReference>
<dbReference type="OrthoDB" id="1728340at2759"/>
<feature type="transmembrane region" description="Helical" evidence="6">
    <location>
        <begin position="71"/>
        <end position="90"/>
    </location>
</feature>
<feature type="transmembrane region" description="Helical" evidence="6">
    <location>
        <begin position="175"/>
        <end position="195"/>
    </location>
</feature>
<comment type="subcellular location">
    <subcellularLocation>
        <location evidence="1 6">Membrane</location>
        <topology evidence="1 6">Multi-pass membrane protein</topology>
    </subcellularLocation>
</comment>
<evidence type="ECO:0000256" key="6">
    <source>
        <dbReference type="RuleBase" id="RU363077"/>
    </source>
</evidence>
<evidence type="ECO:0000256" key="1">
    <source>
        <dbReference type="ARBA" id="ARBA00004141"/>
    </source>
</evidence>
<keyword evidence="9" id="KW-1185">Reference proteome</keyword>
<feature type="domain" description="EamA" evidence="7">
    <location>
        <begin position="178"/>
        <end position="315"/>
    </location>
</feature>
<keyword evidence="3 6" id="KW-0812">Transmembrane</keyword>
<evidence type="ECO:0000256" key="5">
    <source>
        <dbReference type="ARBA" id="ARBA00023136"/>
    </source>
</evidence>
<proteinExistence type="inferred from homology"/>
<dbReference type="Gramene" id="KZN09538">
    <property type="protein sequence ID" value="KZN09538"/>
    <property type="gene ID" value="DCAR_002194"/>
</dbReference>
<dbReference type="OMA" id="THCHELC"/>
<organism evidence="8 9">
    <name type="scientific">Daucus carota subsp. sativus</name>
    <name type="common">Carrot</name>
    <dbReference type="NCBI Taxonomy" id="79200"/>
    <lineage>
        <taxon>Eukaryota</taxon>
        <taxon>Viridiplantae</taxon>
        <taxon>Streptophyta</taxon>
        <taxon>Embryophyta</taxon>
        <taxon>Tracheophyta</taxon>
        <taxon>Spermatophyta</taxon>
        <taxon>Magnoliopsida</taxon>
        <taxon>eudicotyledons</taxon>
        <taxon>Gunneridae</taxon>
        <taxon>Pentapetalae</taxon>
        <taxon>asterids</taxon>
        <taxon>campanulids</taxon>
        <taxon>Apiales</taxon>
        <taxon>Apiaceae</taxon>
        <taxon>Apioideae</taxon>
        <taxon>Scandiceae</taxon>
        <taxon>Daucinae</taxon>
        <taxon>Daucus</taxon>
        <taxon>Daucus sect. Daucus</taxon>
    </lineage>
</organism>
<dbReference type="PANTHER" id="PTHR31218">
    <property type="entry name" value="WAT1-RELATED PROTEIN"/>
    <property type="match status" value="1"/>
</dbReference>
<evidence type="ECO:0000256" key="4">
    <source>
        <dbReference type="ARBA" id="ARBA00022989"/>
    </source>
</evidence>
<feature type="transmembrane region" description="Helical" evidence="6">
    <location>
        <begin position="243"/>
        <end position="264"/>
    </location>
</feature>
<reference evidence="8" key="2">
    <citation type="submission" date="2022-03" db="EMBL/GenBank/DDBJ databases">
        <title>Draft title - Genomic analysis of global carrot germplasm unveils the trajectory of domestication and the origin of high carotenoid orange carrot.</title>
        <authorList>
            <person name="Iorizzo M."/>
            <person name="Ellison S."/>
            <person name="Senalik D."/>
            <person name="Macko-Podgorni A."/>
            <person name="Grzebelus D."/>
            <person name="Bostan H."/>
            <person name="Rolling W."/>
            <person name="Curaba J."/>
            <person name="Simon P."/>
        </authorList>
    </citation>
    <scope>NUCLEOTIDE SEQUENCE</scope>
    <source>
        <tissue evidence="8">Leaf</tissue>
    </source>
</reference>
<feature type="domain" description="EamA" evidence="7">
    <location>
        <begin position="9"/>
        <end position="150"/>
    </location>
</feature>
<dbReference type="EMBL" id="CP093343">
    <property type="protein sequence ID" value="WOG83085.1"/>
    <property type="molecule type" value="Genomic_DNA"/>
</dbReference>
<dbReference type="GO" id="GO:0016020">
    <property type="term" value="C:membrane"/>
    <property type="evidence" value="ECO:0007669"/>
    <property type="project" value="UniProtKB-SubCell"/>
</dbReference>
<evidence type="ECO:0000256" key="2">
    <source>
        <dbReference type="ARBA" id="ARBA00007635"/>
    </source>
</evidence>
<feature type="transmembrane region" description="Helical" evidence="6">
    <location>
        <begin position="96"/>
        <end position="122"/>
    </location>
</feature>
<keyword evidence="5 6" id="KW-0472">Membrane</keyword>
<gene>
    <name evidence="8" type="ORF">DCAR_0102259</name>
</gene>
<feature type="transmembrane region" description="Helical" evidence="6">
    <location>
        <begin position="134"/>
        <end position="155"/>
    </location>
</feature>
<dbReference type="InterPro" id="IPR037185">
    <property type="entry name" value="EmrE-like"/>
</dbReference>
<protein>
    <recommendedName>
        <fullName evidence="6">WAT1-related protein</fullName>
    </recommendedName>
</protein>
<evidence type="ECO:0000256" key="3">
    <source>
        <dbReference type="ARBA" id="ARBA00022692"/>
    </source>
</evidence>
<comment type="similarity">
    <text evidence="2 6">Belongs to the drug/metabolite transporter (DMT) superfamily. Plant drug/metabolite exporter (P-DME) (TC 2.A.7.4) family.</text>
</comment>
<dbReference type="SUPFAM" id="SSF103481">
    <property type="entry name" value="Multidrug resistance efflux transporter EmrE"/>
    <property type="match status" value="2"/>
</dbReference>
<name>A0A166GZJ8_DAUCS</name>
<dbReference type="AlphaFoldDB" id="A0A166GZJ8"/>
<accession>A0A166GZJ8</accession>
<evidence type="ECO:0000259" key="7">
    <source>
        <dbReference type="Pfam" id="PF00892"/>
    </source>
</evidence>
<keyword evidence="4 6" id="KW-1133">Transmembrane helix</keyword>
<dbReference type="InterPro" id="IPR030184">
    <property type="entry name" value="WAT1-related"/>
</dbReference>
<dbReference type="GO" id="GO:0022857">
    <property type="term" value="F:transmembrane transporter activity"/>
    <property type="evidence" value="ECO:0007669"/>
    <property type="project" value="InterPro"/>
</dbReference>
<feature type="transmembrane region" description="Helical" evidence="6">
    <location>
        <begin position="298"/>
        <end position="316"/>
    </location>
</feature>